<sequence>MKVFVFLAIAVFTGESFCNLITLRQTDMVKDAFWDYVAKMTSATEDSLTQIRQSDLGQEVNTLIASSGDAVARFTDSLRTQVAPLTQDLMTRFTQEADQLKSRLETAVETRLQPYAQQLVADLQAKVDALKTDAAPLVESMDPEALRAVLLQKSQELKEELDRSVAQLQTQMVPYTEEMREKMQQSLDEFQRSLVPMAQSFETQLLQKSQELQQNLSPYGEELKAKLDADAQNLKQQLTALWDSFSRIGQ</sequence>
<dbReference type="GO" id="GO:1903561">
    <property type="term" value="C:extracellular vesicle"/>
    <property type="evidence" value="ECO:0007669"/>
    <property type="project" value="TreeGrafter"/>
</dbReference>
<dbReference type="AlphaFoldDB" id="A0A672HGV2"/>
<dbReference type="GO" id="GO:0120020">
    <property type="term" value="F:cholesterol transfer activity"/>
    <property type="evidence" value="ECO:0007669"/>
    <property type="project" value="TreeGrafter"/>
</dbReference>
<keyword evidence="6" id="KW-0964">Secreted</keyword>
<dbReference type="InParanoid" id="A0A672HGV2"/>
<keyword evidence="15" id="KW-1185">Reference proteome</keyword>
<dbReference type="GO" id="GO:0033700">
    <property type="term" value="P:phospholipid efflux"/>
    <property type="evidence" value="ECO:0007669"/>
    <property type="project" value="TreeGrafter"/>
</dbReference>
<evidence type="ECO:0000256" key="6">
    <source>
        <dbReference type="ARBA" id="ARBA00022525"/>
    </source>
</evidence>
<dbReference type="GO" id="GO:0060228">
    <property type="term" value="F:phosphatidylcholine-sterol O-acyltransferase activator activity"/>
    <property type="evidence" value="ECO:0007669"/>
    <property type="project" value="TreeGrafter"/>
</dbReference>
<name>A0A672HGV2_SALFA</name>
<feature type="signal peptide" evidence="13">
    <location>
        <begin position="1"/>
        <end position="18"/>
    </location>
</feature>
<evidence type="ECO:0000256" key="13">
    <source>
        <dbReference type="SAM" id="SignalP"/>
    </source>
</evidence>
<comment type="function">
    <text evidence="10">May have a role in chylomicrons and VLDL secretion and catabolism. Required for efficient activation of lipoprotein lipase by ApoC-II; potent activator of LCAT. Apoa-IV is a major component of HDL and chylomicrons.</text>
</comment>
<dbReference type="InterPro" id="IPR050163">
    <property type="entry name" value="Apolipoprotein_A1/A4/E"/>
</dbReference>
<dbReference type="OMA" id="FQRSMIP"/>
<keyword evidence="8" id="KW-0677">Repeat</keyword>
<dbReference type="PANTHER" id="PTHR18976">
    <property type="entry name" value="APOLIPOPROTEIN"/>
    <property type="match status" value="1"/>
</dbReference>
<keyword evidence="4" id="KW-0813">Transport</keyword>
<dbReference type="Proteomes" id="UP000472267">
    <property type="component" value="Chromosome 22"/>
</dbReference>
<feature type="chain" id="PRO_5025402518" description="Apolipoprotein A-IV" evidence="13">
    <location>
        <begin position="19"/>
        <end position="250"/>
    </location>
</feature>
<evidence type="ECO:0000256" key="4">
    <source>
        <dbReference type="ARBA" id="ARBA00022448"/>
    </source>
</evidence>
<dbReference type="GO" id="GO:0034364">
    <property type="term" value="C:high-density lipoprotein particle"/>
    <property type="evidence" value="ECO:0007669"/>
    <property type="project" value="TreeGrafter"/>
</dbReference>
<evidence type="ECO:0000256" key="5">
    <source>
        <dbReference type="ARBA" id="ARBA00022513"/>
    </source>
</evidence>
<dbReference type="InterPro" id="IPR000074">
    <property type="entry name" value="ApoA_E"/>
</dbReference>
<evidence type="ECO:0000256" key="9">
    <source>
        <dbReference type="ARBA" id="ARBA00023055"/>
    </source>
</evidence>
<dbReference type="GO" id="GO:0005543">
    <property type="term" value="F:phospholipid binding"/>
    <property type="evidence" value="ECO:0007669"/>
    <property type="project" value="TreeGrafter"/>
</dbReference>
<reference evidence="14" key="1">
    <citation type="submission" date="2019-06" db="EMBL/GenBank/DDBJ databases">
        <authorList>
            <consortium name="Wellcome Sanger Institute Data Sharing"/>
        </authorList>
    </citation>
    <scope>NUCLEOTIDE SEQUENCE [LARGE SCALE GENOMIC DNA]</scope>
</reference>
<dbReference type="GO" id="GO:0008203">
    <property type="term" value="P:cholesterol metabolic process"/>
    <property type="evidence" value="ECO:0007669"/>
    <property type="project" value="TreeGrafter"/>
</dbReference>
<evidence type="ECO:0000313" key="15">
    <source>
        <dbReference type="Proteomes" id="UP000472267"/>
    </source>
</evidence>
<organism evidence="14 15">
    <name type="scientific">Salarias fasciatus</name>
    <name type="common">Jewelled blenny</name>
    <name type="synonym">Blennius fasciatus</name>
    <dbReference type="NCBI Taxonomy" id="181472"/>
    <lineage>
        <taxon>Eukaryota</taxon>
        <taxon>Metazoa</taxon>
        <taxon>Chordata</taxon>
        <taxon>Craniata</taxon>
        <taxon>Vertebrata</taxon>
        <taxon>Euteleostomi</taxon>
        <taxon>Actinopterygii</taxon>
        <taxon>Neopterygii</taxon>
        <taxon>Teleostei</taxon>
        <taxon>Neoteleostei</taxon>
        <taxon>Acanthomorphata</taxon>
        <taxon>Ovalentaria</taxon>
        <taxon>Blenniimorphae</taxon>
        <taxon>Blenniiformes</taxon>
        <taxon>Blennioidei</taxon>
        <taxon>Blenniidae</taxon>
        <taxon>Salariinae</taxon>
        <taxon>Salarias</taxon>
    </lineage>
</organism>
<dbReference type="GO" id="GO:0033344">
    <property type="term" value="P:cholesterol efflux"/>
    <property type="evidence" value="ECO:0007669"/>
    <property type="project" value="TreeGrafter"/>
</dbReference>
<reference evidence="14" key="3">
    <citation type="submission" date="2025-09" db="UniProtKB">
        <authorList>
            <consortium name="Ensembl"/>
        </authorList>
    </citation>
    <scope>IDENTIFICATION</scope>
</reference>
<evidence type="ECO:0000256" key="2">
    <source>
        <dbReference type="ARBA" id="ARBA00008788"/>
    </source>
</evidence>
<evidence type="ECO:0000256" key="11">
    <source>
        <dbReference type="ARBA" id="ARBA00041197"/>
    </source>
</evidence>
<evidence type="ECO:0000256" key="12">
    <source>
        <dbReference type="ARBA" id="ARBA00042591"/>
    </source>
</evidence>
<comment type="similarity">
    <text evidence="2">Belongs to the apolipoprotein A1/A4/E family.</text>
</comment>
<evidence type="ECO:0000256" key="8">
    <source>
        <dbReference type="ARBA" id="ARBA00022737"/>
    </source>
</evidence>
<accession>A0A672HGV2</accession>
<comment type="subunit">
    <text evidence="3">Homodimer.</text>
</comment>
<keyword evidence="7 13" id="KW-0732">Signal</keyword>
<dbReference type="GO" id="GO:0034362">
    <property type="term" value="C:low-density lipoprotein particle"/>
    <property type="evidence" value="ECO:0007669"/>
    <property type="project" value="TreeGrafter"/>
</dbReference>
<dbReference type="Ensembl" id="ENSSFAT00005029510.1">
    <property type="protein sequence ID" value="ENSSFAP00005028448.1"/>
    <property type="gene ID" value="ENSSFAG00005014495.1"/>
</dbReference>
<dbReference type="Gene3D" id="1.20.5.1230">
    <property type="entry name" value="Apolipoprotein A-I"/>
    <property type="match status" value="1"/>
</dbReference>
<dbReference type="GO" id="GO:0055090">
    <property type="term" value="P:acylglycerol homeostasis"/>
    <property type="evidence" value="ECO:0007669"/>
    <property type="project" value="TreeGrafter"/>
</dbReference>
<dbReference type="GO" id="GO:0042627">
    <property type="term" value="C:chylomicron"/>
    <property type="evidence" value="ECO:0007669"/>
    <property type="project" value="UniProtKB-KW"/>
</dbReference>
<evidence type="ECO:0000256" key="3">
    <source>
        <dbReference type="ARBA" id="ARBA00011738"/>
    </source>
</evidence>
<keyword evidence="9" id="KW-0445">Lipid transport</keyword>
<evidence type="ECO:0000313" key="14">
    <source>
        <dbReference type="Ensembl" id="ENSSFAP00005028448.1"/>
    </source>
</evidence>
<dbReference type="GO" id="GO:0034361">
    <property type="term" value="C:very-low-density lipoprotein particle"/>
    <property type="evidence" value="ECO:0007669"/>
    <property type="project" value="TreeGrafter"/>
</dbReference>
<comment type="subcellular location">
    <subcellularLocation>
        <location evidence="1">Secreted</location>
    </subcellularLocation>
</comment>
<dbReference type="SUPFAM" id="SSF58113">
    <property type="entry name" value="Apolipoprotein A-I"/>
    <property type="match status" value="1"/>
</dbReference>
<gene>
    <name evidence="14" type="primary">apoa4a</name>
</gene>
<dbReference type="Gene3D" id="1.20.120.20">
    <property type="entry name" value="Apolipoprotein"/>
    <property type="match status" value="1"/>
</dbReference>
<evidence type="ECO:0000256" key="1">
    <source>
        <dbReference type="ARBA" id="ARBA00004613"/>
    </source>
</evidence>
<reference evidence="14" key="2">
    <citation type="submission" date="2025-08" db="UniProtKB">
        <authorList>
            <consortium name="Ensembl"/>
        </authorList>
    </citation>
    <scope>IDENTIFICATION</scope>
</reference>
<keyword evidence="5" id="KW-0162">Chylomicron</keyword>
<evidence type="ECO:0000256" key="7">
    <source>
        <dbReference type="ARBA" id="ARBA00022729"/>
    </source>
</evidence>
<protein>
    <recommendedName>
        <fullName evidence="11">Apolipoprotein A-IV</fullName>
    </recommendedName>
    <alternativeName>
        <fullName evidence="12">Apolipoprotein A4</fullName>
    </alternativeName>
</protein>
<evidence type="ECO:0000256" key="10">
    <source>
        <dbReference type="ARBA" id="ARBA00037735"/>
    </source>
</evidence>
<dbReference type="PANTHER" id="PTHR18976:SF1">
    <property type="entry name" value="APOLIPOPROTEIN A-IV"/>
    <property type="match status" value="1"/>
</dbReference>
<dbReference type="GO" id="GO:0042157">
    <property type="term" value="P:lipoprotein metabolic process"/>
    <property type="evidence" value="ECO:0007669"/>
    <property type="project" value="InterPro"/>
</dbReference>
<dbReference type="Pfam" id="PF01442">
    <property type="entry name" value="Apolipoprotein"/>
    <property type="match status" value="1"/>
</dbReference>
<proteinExistence type="inferred from homology"/>